<dbReference type="Pfam" id="PF00831">
    <property type="entry name" value="Ribosomal_L29"/>
    <property type="match status" value="1"/>
</dbReference>
<name>A0A2J0MDZ2_9BACT</name>
<dbReference type="GO" id="GO:0005840">
    <property type="term" value="C:ribosome"/>
    <property type="evidence" value="ECO:0007669"/>
    <property type="project" value="UniProtKB-KW"/>
</dbReference>
<dbReference type="Gene3D" id="1.10.287.310">
    <property type="match status" value="1"/>
</dbReference>
<gene>
    <name evidence="5 6" type="primary">rpmC</name>
    <name evidence="6" type="ORF">COX94_01685</name>
</gene>
<protein>
    <recommendedName>
        <fullName evidence="4 5">Large ribosomal subunit protein uL29</fullName>
    </recommendedName>
</protein>
<evidence type="ECO:0000256" key="1">
    <source>
        <dbReference type="ARBA" id="ARBA00009254"/>
    </source>
</evidence>
<dbReference type="InterPro" id="IPR036049">
    <property type="entry name" value="Ribosomal_uL29_sf"/>
</dbReference>
<dbReference type="InterPro" id="IPR001854">
    <property type="entry name" value="Ribosomal_uL29"/>
</dbReference>
<dbReference type="Proteomes" id="UP000229132">
    <property type="component" value="Unassembled WGS sequence"/>
</dbReference>
<evidence type="ECO:0000313" key="6">
    <source>
        <dbReference type="EMBL" id="PIZ85917.1"/>
    </source>
</evidence>
<dbReference type="AlphaFoldDB" id="A0A2J0MDZ2"/>
<sequence length="66" mass="7672">MAKKKENLKGMKIDELKLKLSDLEKDIRVLRFKAQGARSKNVKESVTLRKQVARVLTEINKSSRKF</sequence>
<accession>A0A2J0MDZ2</accession>
<evidence type="ECO:0000256" key="3">
    <source>
        <dbReference type="ARBA" id="ARBA00023274"/>
    </source>
</evidence>
<comment type="similarity">
    <text evidence="1 5">Belongs to the universal ribosomal protein uL29 family.</text>
</comment>
<keyword evidence="2 5" id="KW-0689">Ribosomal protein</keyword>
<dbReference type="GO" id="GO:1990904">
    <property type="term" value="C:ribonucleoprotein complex"/>
    <property type="evidence" value="ECO:0007669"/>
    <property type="project" value="UniProtKB-KW"/>
</dbReference>
<dbReference type="HAMAP" id="MF_00374">
    <property type="entry name" value="Ribosomal_uL29"/>
    <property type="match status" value="1"/>
</dbReference>
<evidence type="ECO:0000313" key="7">
    <source>
        <dbReference type="Proteomes" id="UP000229132"/>
    </source>
</evidence>
<keyword evidence="3 5" id="KW-0687">Ribonucleoprotein</keyword>
<organism evidence="6 7">
    <name type="scientific">Candidatus Nomurabacteria bacterium CG_4_10_14_0_2_um_filter_33_9</name>
    <dbReference type="NCBI Taxonomy" id="1974728"/>
    <lineage>
        <taxon>Bacteria</taxon>
        <taxon>Candidatus Nomuraibacteriota</taxon>
    </lineage>
</organism>
<dbReference type="GO" id="GO:0006412">
    <property type="term" value="P:translation"/>
    <property type="evidence" value="ECO:0007669"/>
    <property type="project" value="UniProtKB-UniRule"/>
</dbReference>
<dbReference type="EMBL" id="PFOX01000030">
    <property type="protein sequence ID" value="PIZ85917.1"/>
    <property type="molecule type" value="Genomic_DNA"/>
</dbReference>
<dbReference type="SUPFAM" id="SSF46561">
    <property type="entry name" value="Ribosomal protein L29 (L29p)"/>
    <property type="match status" value="1"/>
</dbReference>
<comment type="caution">
    <text evidence="6">The sequence shown here is derived from an EMBL/GenBank/DDBJ whole genome shotgun (WGS) entry which is preliminary data.</text>
</comment>
<dbReference type="GO" id="GO:0003735">
    <property type="term" value="F:structural constituent of ribosome"/>
    <property type="evidence" value="ECO:0007669"/>
    <property type="project" value="InterPro"/>
</dbReference>
<dbReference type="NCBIfam" id="TIGR00012">
    <property type="entry name" value="L29"/>
    <property type="match status" value="1"/>
</dbReference>
<reference evidence="7" key="1">
    <citation type="submission" date="2017-09" db="EMBL/GenBank/DDBJ databases">
        <title>Depth-based differentiation of microbial function through sediment-hosted aquifers and enrichment of novel symbionts in the deep terrestrial subsurface.</title>
        <authorList>
            <person name="Probst A.J."/>
            <person name="Ladd B."/>
            <person name="Jarett J.K."/>
            <person name="Geller-Mcgrath D.E."/>
            <person name="Sieber C.M.K."/>
            <person name="Emerson J.B."/>
            <person name="Anantharaman K."/>
            <person name="Thomas B.C."/>
            <person name="Malmstrom R."/>
            <person name="Stieglmeier M."/>
            <person name="Klingl A."/>
            <person name="Woyke T."/>
            <person name="Ryan C.M."/>
            <person name="Banfield J.F."/>
        </authorList>
    </citation>
    <scope>NUCLEOTIDE SEQUENCE [LARGE SCALE GENOMIC DNA]</scope>
</reference>
<proteinExistence type="inferred from homology"/>
<evidence type="ECO:0000256" key="5">
    <source>
        <dbReference type="HAMAP-Rule" id="MF_00374"/>
    </source>
</evidence>
<evidence type="ECO:0000256" key="4">
    <source>
        <dbReference type="ARBA" id="ARBA00035204"/>
    </source>
</evidence>
<evidence type="ECO:0000256" key="2">
    <source>
        <dbReference type="ARBA" id="ARBA00022980"/>
    </source>
</evidence>